<dbReference type="Pfam" id="PF11209">
    <property type="entry name" value="LmeA"/>
    <property type="match status" value="1"/>
</dbReference>
<keyword evidence="2" id="KW-1185">Reference proteome</keyword>
<gene>
    <name evidence="1" type="ORF">DSM106972_083090</name>
</gene>
<proteinExistence type="predicted"/>
<reference evidence="1" key="2">
    <citation type="journal article" date="2019" name="Genome Biol. Evol.">
        <title>Day and night: Metabolic profiles and evolutionary relationships of six axenic non-marine cyanobacteria.</title>
        <authorList>
            <person name="Will S.E."/>
            <person name="Henke P."/>
            <person name="Boedeker C."/>
            <person name="Huang S."/>
            <person name="Brinkmann H."/>
            <person name="Rohde M."/>
            <person name="Jarek M."/>
            <person name="Friedl T."/>
            <person name="Seufert S."/>
            <person name="Schumacher M."/>
            <person name="Overmann J."/>
            <person name="Neumann-Schaal M."/>
            <person name="Petersen J."/>
        </authorList>
    </citation>
    <scope>NUCLEOTIDE SEQUENCE [LARGE SCALE GENOMIC DNA]</scope>
    <source>
        <strain evidence="1">PCC 7102</strain>
    </source>
</reference>
<comment type="caution">
    <text evidence="1">The sequence shown here is derived from an EMBL/GenBank/DDBJ whole genome shotgun (WGS) entry which is preliminary data.</text>
</comment>
<organism evidence="1 2">
    <name type="scientific">Dulcicalothrix desertica PCC 7102</name>
    <dbReference type="NCBI Taxonomy" id="232991"/>
    <lineage>
        <taxon>Bacteria</taxon>
        <taxon>Bacillati</taxon>
        <taxon>Cyanobacteriota</taxon>
        <taxon>Cyanophyceae</taxon>
        <taxon>Nostocales</taxon>
        <taxon>Calotrichaceae</taxon>
        <taxon>Dulcicalothrix</taxon>
    </lineage>
</organism>
<dbReference type="AlphaFoldDB" id="A0A433UUN4"/>
<accession>A0A433UUN4</accession>
<dbReference type="OrthoDB" id="420681at2"/>
<name>A0A433UUN4_9CYAN</name>
<dbReference type="InterPro" id="IPR021373">
    <property type="entry name" value="DUF2993"/>
</dbReference>
<evidence type="ECO:0000313" key="1">
    <source>
        <dbReference type="EMBL" id="RUS97572.1"/>
    </source>
</evidence>
<dbReference type="RefSeq" id="WP_127086347.1">
    <property type="nucleotide sequence ID" value="NZ_RSCL01000031.1"/>
</dbReference>
<dbReference type="Proteomes" id="UP000271624">
    <property type="component" value="Unassembled WGS sequence"/>
</dbReference>
<protein>
    <recommendedName>
        <fullName evidence="3">DUF2993 domain-containing protein</fullName>
    </recommendedName>
</protein>
<evidence type="ECO:0000313" key="2">
    <source>
        <dbReference type="Proteomes" id="UP000271624"/>
    </source>
</evidence>
<sequence length="253" mass="27979">MKTEQNIEGTLVSKAIETSVGLAFDNVEEIDVDIQTDILKLLQGQVDGVGVQGQGLEIQGVRIQELQLQTDTVSVNPLNAVFGKVEFDQPVNANARVVLTEDDLNRAMTTDWVRSFLQKGLALNLNGEDITFKPQLIRIHLPEPNKIKVVGKILLEQGGATRPLTFQSIFCPRTETSPIILESFVCAENEGVTLDFVTAFIKKIKELTEAPHLEIDGTAFRVKNMEVEKGTMTLIVQVHLRKIPSSNKVESCN</sequence>
<reference evidence="1" key="1">
    <citation type="submission" date="2018-12" db="EMBL/GenBank/DDBJ databases">
        <authorList>
            <person name="Will S."/>
            <person name="Neumann-Schaal M."/>
            <person name="Henke P."/>
        </authorList>
    </citation>
    <scope>NUCLEOTIDE SEQUENCE</scope>
    <source>
        <strain evidence="1">PCC 7102</strain>
    </source>
</reference>
<evidence type="ECO:0008006" key="3">
    <source>
        <dbReference type="Google" id="ProtNLM"/>
    </source>
</evidence>
<dbReference type="EMBL" id="RSCL01000031">
    <property type="protein sequence ID" value="RUS97572.1"/>
    <property type="molecule type" value="Genomic_DNA"/>
</dbReference>